<name>A0A2G4SF67_RHIZD</name>
<feature type="domain" description="U3 small nucleolar RNA-associated protein 20 C-terminal" evidence="4">
    <location>
        <begin position="2353"/>
        <end position="2725"/>
    </location>
</feature>
<dbReference type="Pfam" id="PF07539">
    <property type="entry name" value="UTP20_N"/>
    <property type="match status" value="1"/>
</dbReference>
<dbReference type="RefSeq" id="XP_023461128.1">
    <property type="nucleotide sequence ID" value="XM_023609820.1"/>
</dbReference>
<dbReference type="Gene3D" id="1.25.10.10">
    <property type="entry name" value="Leucine-rich Repeat Variant"/>
    <property type="match status" value="4"/>
</dbReference>
<reference evidence="5 6" key="1">
    <citation type="journal article" date="2016" name="Proc. Natl. Acad. Sci. U.S.A.">
        <title>Lipid metabolic changes in an early divergent fungus govern the establishment of a mutualistic symbiosis with endobacteria.</title>
        <authorList>
            <person name="Lastovetsky O.A."/>
            <person name="Gaspar M.L."/>
            <person name="Mondo S.J."/>
            <person name="LaButti K.M."/>
            <person name="Sandor L."/>
            <person name="Grigoriev I.V."/>
            <person name="Henry S.A."/>
            <person name="Pawlowska T.E."/>
        </authorList>
    </citation>
    <scope>NUCLEOTIDE SEQUENCE [LARGE SCALE GENOMIC DNA]</scope>
    <source>
        <strain evidence="5 6">ATCC 52813</strain>
    </source>
</reference>
<dbReference type="InterPro" id="IPR052575">
    <property type="entry name" value="SSU_processome_comp_20"/>
</dbReference>
<keyword evidence="1" id="KW-0175">Coiled coil</keyword>
<dbReference type="SUPFAM" id="SSF48371">
    <property type="entry name" value="ARM repeat"/>
    <property type="match status" value="2"/>
</dbReference>
<dbReference type="GO" id="GO:0030686">
    <property type="term" value="C:90S preribosome"/>
    <property type="evidence" value="ECO:0007669"/>
    <property type="project" value="TreeGrafter"/>
</dbReference>
<evidence type="ECO:0000259" key="3">
    <source>
        <dbReference type="Pfam" id="PF20416"/>
    </source>
</evidence>
<evidence type="ECO:0000259" key="2">
    <source>
        <dbReference type="Pfam" id="PF07539"/>
    </source>
</evidence>
<dbReference type="Pfam" id="PF20416">
    <property type="entry name" value="UTP20"/>
    <property type="match status" value="1"/>
</dbReference>
<dbReference type="EMBL" id="KZ303876">
    <property type="protein sequence ID" value="PHZ07420.1"/>
    <property type="molecule type" value="Genomic_DNA"/>
</dbReference>
<gene>
    <name evidence="5" type="ORF">RHIMIDRAFT_242626</name>
</gene>
<keyword evidence="6" id="KW-1185">Reference proteome</keyword>
<dbReference type="InterPro" id="IPR011430">
    <property type="entry name" value="UTP20_N"/>
</dbReference>
<feature type="domain" description="U3 small nucleolar RNA-associated protein 20" evidence="3">
    <location>
        <begin position="1792"/>
        <end position="2010"/>
    </location>
</feature>
<dbReference type="PANTHER" id="PTHR17695">
    <property type="entry name" value="SMALL SUBUNIT PROCESSOME COMPONENT 20 HOMOLOG"/>
    <property type="match status" value="1"/>
</dbReference>
<evidence type="ECO:0000256" key="1">
    <source>
        <dbReference type="SAM" id="Coils"/>
    </source>
</evidence>
<dbReference type="Pfam" id="PF23099">
    <property type="entry name" value="UTP20_C"/>
    <property type="match status" value="1"/>
</dbReference>
<evidence type="ECO:0000313" key="6">
    <source>
        <dbReference type="Proteomes" id="UP000242254"/>
    </source>
</evidence>
<sequence length="2727" mass="312267">MKDNSTPLELNTGQGANRFKYQSFKNRVDRLKVDVVRRSRLVEDEPDDHGSFFYEALTSWKELNLTRNFKDFVKEITPFVKSLPSIVYHKDTIVDILEKHLKVKESMALDGLLDLVTKLAKDLEGEFYPYYPRLLSAILPLVYNRDVKLLESVFNCIAYLFKFLSRQILPELDVTFNLLSNMLGEDNQAKPYVRRFTAEAFAFLLRKTRGMELTKIIKHIINSLKQEPSKEYEEGLAMLFFESIKQIDNRLHSRGEAIYKELLNQVYREEIAVEDLPSSAAYSLLTKTTLLILHHTLRQHFTPIINIVINDIKDQLKHEKLNESTLATQLSLLAMSVTVRKASRIEDFKPIIAQLQELSKRIFSETYTTFTYTECLRAIIGSLYNGPLETVVSGGRVILEAISNFDNVHLVYGFYLSLAKLGWKSYVQIALPYAIKYTSANCNQYPHESILFWSEIIATDIIGSNSSGSLSACFTPEGLLRFSSNGNQSSFPNVLLTFMDQDFDWAKERDALNMTDMHSDCSITSITLLGSILRLLPTIHLSLDKVSPVLFSMLQSLKNFLKNDSDNNKLINAPYVLANRNYVLECLLGLVLETLAWIGEHDEHVVVQLENMHDELVEILLNHSKSQSVLFGIYQYLNLLKSRTTSNDRFSLNALEKLYPVLKLNFSSYNRQCRLNAFKIITLFEQPTMKRDENHKTDEQCDIASMAVELEEIEASFKDYREKIKVLQKLNLILSSKRVPDIYSDFIPRIALGVLTINLRPLWEEAKKILITFSQINPATYWDIIYNELTKYDDEQSLVWDGVSESVIAEMTAPDEPEETNSTKIGKMSFDCPTLTMFTHTESRACMIMNEKKGQSLALLFAKLCKHESNHMDFWNYYNMLLSALKETHTVTESKGRFLITIFIDFFNNEFSASRDDEEEEEVKEGSRDETTDILPRSNRITKAKMTSWLGLFSVFTNTKSAYRSQDLHETFMKIITSGDAKLQSAALECIFTWKDPGIKPYADNLRNLVDDVKFRDEITTFIQNEEQTQIDLAHRQALMPVVMRILFGRLIQKSKASSKISKSARRKVILSGVSCCQENEIRYFIDLALEPFQAVVELPSGDYTSNGELIQFKFENQAKQTMETIPWRKQTGFLNLLDDIVKQMASHVLPFLPDLLKVVLYIIKYAHSRSENAMEIDQEDDTADQSTKSKEVRNMAMRRIVDVMKINGDFDFTPYVPAMFSSFITSRVATLPVDSTQDVSPLISLFIVWSKKPEYAHYLVDFNNEVMPQIIATLGVKNLGEPVLHALLEIIESLLDLCDNEMETDDQQSLRDKIITAHADMLLQSLQCRLVRSKDNTKFNTGRYTAREISIVARIASYTKDGEQAATVIGLLLPSLKKSSSAIPEKSKQDIYIIWSNFIPIIPGLEVGSYLYTEYYTVASSMFATAYSRESRTGLLDVFRGLSKLDPQLDVVEQLLTKLNAYSARRLDEQDVDSALEALNSIVDNYYLKLNSYQWLPILQQLIHCMHNPEEIAIRGTATHCMSQYLVAASQQADKEEKEKLVGHIQHVIYPAIKRGLRSRIELVRAEFVSLLNSCIKTFPELPMFEDLVPILGNGDEEINFFSNIYHIQNHRRSRALLRLAESTQQLTFKISTINHIFLPIITAFFNESDRVADNNLLQQCTSTLSALVKLLPWNHYHRILQNYLKIVKASEEKEKLYVRVIIGILDSFHFDLKPLTLSDEQVEKVMGRQKATINFLTSEEIAKQANKEEDEEMDIEKDEEEKHKDELETIHNILIEKVLPQLNALLNDNKSRKSILVRVPLALGIAKLLCNLPEKSKRVNLPGLLTSVCHIIRSRAQDVRDATRETLIKLSAFLGPSYFNFFITELKAALTKGYELHVLGYTINALLLDMIPRLNVGDLDYCLQDLVNVLINDIFGGIGEEKDADEMTGKTKEAKSRRSPASFEQLAKVIQFKNVGILLVPLKEIMSETESGRTLRKVDELLRRISQGLVNNPGFESMELLDFTYGLIAENIEDYKAVSKVKKAKTQKELNFEVQTKRPTIEPVDYYKVNAYRFVYFGLNLFSTALKKIAYDLSKSDVSERFKKLVNAVGNTLYSKHSENVVLAARIMAKLIVMPIPNIASAVDVSIDRSFALIKSSGGTQTATVQACLKLLTVCIRDNSKSSLTEAQLTYILNFIRPDMEEVERQGAIFSLVRAIISRKFVAPEMYDLMDNVSNIMVTNQSKEIREQARSVYFMFLMDYPQGKNRLKKQMSFIIKNLEYEFETGRESIMELLHHIITKFSADVLSEFVDAIFLALVMRLINDDSSKCREMSAALIKSLLTHHMDKLPTICKLLNVWLDEGKKPSLQRAACQVYGLLFESFGAQLRGQVAGLIPRLSSIFDTSKQQAEELAESASVEEEDEYEDKMDTDLQWEVAYYAINMFAKIIKAYPKVVHEKDTESVWPSIQYMLLYPHTWIRSSSTRLYGVYFSDIDAETRMVKNTSIKCTYLTKETLKTLAIDFLEQLKSKYTTQEHADQIVKNLFFIGKCFYYMPEEEDKEDTQEDVHIDDARDETIEEEKDDTAAQAAANMIKQDAHKKSLNWLFRKCSFDARGAAIKRIPNAIIMRSSIFKWFAAMCNTMTAEELPPYLMPVIAPIYRTVNDEHNKDPNFESLQQLGNEVLNLLQNKAGPTVYFAVYQRVRQQVLKTREQRKTKQAILAVTNPALAAKRKLDKRQKAMQAKKKRKL</sequence>
<organism evidence="5 6">
    <name type="scientific">Rhizopus microsporus ATCC 52813</name>
    <dbReference type="NCBI Taxonomy" id="1340429"/>
    <lineage>
        <taxon>Eukaryota</taxon>
        <taxon>Fungi</taxon>
        <taxon>Fungi incertae sedis</taxon>
        <taxon>Mucoromycota</taxon>
        <taxon>Mucoromycotina</taxon>
        <taxon>Mucoromycetes</taxon>
        <taxon>Mucorales</taxon>
        <taxon>Mucorineae</taxon>
        <taxon>Rhizopodaceae</taxon>
        <taxon>Rhizopus</taxon>
    </lineage>
</organism>
<dbReference type="InterPro" id="IPR046523">
    <property type="entry name" value="UTP20_dom"/>
</dbReference>
<proteinExistence type="predicted"/>
<evidence type="ECO:0000313" key="5">
    <source>
        <dbReference type="EMBL" id="PHZ07420.1"/>
    </source>
</evidence>
<dbReference type="PANTHER" id="PTHR17695:SF11">
    <property type="entry name" value="SMALL SUBUNIT PROCESSOME COMPONENT 20 HOMOLOG"/>
    <property type="match status" value="1"/>
</dbReference>
<evidence type="ECO:0000259" key="4">
    <source>
        <dbReference type="Pfam" id="PF23099"/>
    </source>
</evidence>
<feature type="coiled-coil region" evidence="1">
    <location>
        <begin position="703"/>
        <end position="730"/>
    </location>
</feature>
<dbReference type="InterPro" id="IPR016024">
    <property type="entry name" value="ARM-type_fold"/>
</dbReference>
<accession>A0A2G4SF67</accession>
<dbReference type="Proteomes" id="UP000242254">
    <property type="component" value="Unassembled WGS sequence"/>
</dbReference>
<dbReference type="InterPro" id="IPR011989">
    <property type="entry name" value="ARM-like"/>
</dbReference>
<protein>
    <submittedName>
        <fullName evidence="5">Uncharacterized protein</fullName>
    </submittedName>
</protein>
<feature type="domain" description="U3 small nucleolar RNA-associated protein 20 N-terminal" evidence="2">
    <location>
        <begin position="941"/>
        <end position="1561"/>
    </location>
</feature>
<dbReference type="InterPro" id="IPR057525">
    <property type="entry name" value="UTP20_C"/>
</dbReference>
<dbReference type="GO" id="GO:0032040">
    <property type="term" value="C:small-subunit processome"/>
    <property type="evidence" value="ECO:0007669"/>
    <property type="project" value="TreeGrafter"/>
</dbReference>
<dbReference type="STRING" id="1340429.A0A2G4SF67"/>
<dbReference type="GeneID" id="35440810"/>